<dbReference type="EMBL" id="CP072842">
    <property type="protein sequence ID" value="QTV06740.1"/>
    <property type="molecule type" value="Genomic_DNA"/>
</dbReference>
<proteinExistence type="predicted"/>
<dbReference type="Proteomes" id="UP000672011">
    <property type="component" value="Chromosome"/>
</dbReference>
<protein>
    <submittedName>
        <fullName evidence="1">Uncharacterized protein</fullName>
    </submittedName>
</protein>
<reference evidence="1 2" key="1">
    <citation type="journal article" date="2021" name="Int. J. Syst. Evol. Microbiol.">
        <title>Faecalibacter bovis sp. nov., isolated from cow faeces.</title>
        <authorList>
            <person name="Li F."/>
            <person name="Zhao W."/>
            <person name="Hong Q."/>
            <person name="Shao Q."/>
            <person name="Song J."/>
            <person name="Yang S."/>
        </authorList>
    </citation>
    <scope>NUCLEOTIDE SEQUENCE [LARGE SCALE GENOMIC DNA]</scope>
    <source>
        <strain evidence="1 2">ZY171143</strain>
    </source>
</reference>
<sequence length="150" mass="17429">MINPEIKIQLISFFDSTKKLKENQIIRSSNFSGDIAEYLCQEIYGLTLCENQREIGYDAVKDGIKYQIKINNSSQKTNQGIGNPSEYNYLLLLITSESKLFNPKYDNYFITIYKIENKDLLIGDNIAKSYLFNLKPEYLITQDFQVLNIN</sequence>
<gene>
    <name evidence="1" type="ORF">J9309_05345</name>
</gene>
<dbReference type="RefSeq" id="WP_230477500.1">
    <property type="nucleotide sequence ID" value="NZ_CP072842.1"/>
</dbReference>
<evidence type="ECO:0000313" key="2">
    <source>
        <dbReference type="Proteomes" id="UP000672011"/>
    </source>
</evidence>
<reference evidence="2" key="2">
    <citation type="submission" date="2021-04" db="EMBL/GenBank/DDBJ databases">
        <title>Taxonomy of Flavobacteriaceae bacterium ZY171143.</title>
        <authorList>
            <person name="Li F."/>
        </authorList>
    </citation>
    <scope>NUCLEOTIDE SEQUENCE [LARGE SCALE GENOMIC DNA]</scope>
    <source>
        <strain evidence="2">ZY171143</strain>
    </source>
</reference>
<evidence type="ECO:0000313" key="1">
    <source>
        <dbReference type="EMBL" id="QTV06740.1"/>
    </source>
</evidence>
<keyword evidence="2" id="KW-1185">Reference proteome</keyword>
<name>A0ABX7XFT7_9FLAO</name>
<organism evidence="1 2">
    <name type="scientific">Faecalibacter bovis</name>
    <dbReference type="NCBI Taxonomy" id="2898187"/>
    <lineage>
        <taxon>Bacteria</taxon>
        <taxon>Pseudomonadati</taxon>
        <taxon>Bacteroidota</taxon>
        <taxon>Flavobacteriia</taxon>
        <taxon>Flavobacteriales</taxon>
        <taxon>Weeksellaceae</taxon>
        <taxon>Faecalibacter</taxon>
    </lineage>
</organism>
<accession>A0ABX7XFT7</accession>